<feature type="domain" description="PepSY" evidence="2">
    <location>
        <begin position="252"/>
        <end position="315"/>
    </location>
</feature>
<dbReference type="KEGG" id="ccs:CCNA_01860"/>
<dbReference type="PhylomeDB" id="A0A0H3C8Z2"/>
<gene>
    <name evidence="3" type="ordered locus">CCNA_01860</name>
</gene>
<keyword evidence="4" id="KW-1185">Reference proteome</keyword>
<dbReference type="AlphaFoldDB" id="A0A0H3C8Z2"/>
<evidence type="ECO:0000313" key="4">
    <source>
        <dbReference type="Proteomes" id="UP000001364"/>
    </source>
</evidence>
<evidence type="ECO:0000259" key="2">
    <source>
        <dbReference type="Pfam" id="PF03413"/>
    </source>
</evidence>
<feature type="transmembrane region" description="Helical" evidence="1">
    <location>
        <begin position="346"/>
        <end position="366"/>
    </location>
</feature>
<sequence>MASRSKPSVRAFARQVHLWLGLSIGVLFAVVGLTGSILVFYTAIDDALHPEIRLRGAAPPPSWEQVYQTARATYPDKAGPWRFEVTEAGGDIPARYYKPPERADRDFAPMMVWFSADGGRVIRRDYWGEYAMTWVYDLHHRLLLQATGGAILGWSGLAMLALMVAGLTAWWPRRGGWRKALQMKPRAAPLRKLYDWHKQTGLWSFGLLVLLTLTGVLLALPKESEIALRPILGPPAGAPTIDKSITFDPGTRISVDQAVAIAQGALPGARLAWIETPSTDSGVYRLRLQTPGDPSRRFPHSFVWITPATGEVLAMTDARQAGAHDVLLNWTHPLHDASAGGLPARLLAVLVGLAPSALLILGFMRWRQRLRPQERKLSDHS</sequence>
<feature type="transmembrane region" description="Helical" evidence="1">
    <location>
        <begin position="20"/>
        <end position="44"/>
    </location>
</feature>
<evidence type="ECO:0000313" key="3">
    <source>
        <dbReference type="EMBL" id="ACL95325.1"/>
    </source>
</evidence>
<dbReference type="PANTHER" id="PTHR34219:SF3">
    <property type="entry name" value="BLL7967 PROTEIN"/>
    <property type="match status" value="1"/>
</dbReference>
<dbReference type="Proteomes" id="UP000001364">
    <property type="component" value="Chromosome"/>
</dbReference>
<protein>
    <submittedName>
        <fullName evidence="3">Iron-regulated membrane protein</fullName>
    </submittedName>
</protein>
<accession>A0A0H3C8Z2</accession>
<keyword evidence="1" id="KW-0812">Transmembrane</keyword>
<feature type="transmembrane region" description="Helical" evidence="1">
    <location>
        <begin position="151"/>
        <end position="171"/>
    </location>
</feature>
<dbReference type="HOGENOM" id="CLU_031962_4_2_5"/>
<keyword evidence="1" id="KW-0472">Membrane</keyword>
<organism evidence="3 4">
    <name type="scientific">Caulobacter vibrioides (strain NA1000 / CB15N)</name>
    <name type="common">Caulobacter crescentus</name>
    <dbReference type="NCBI Taxonomy" id="565050"/>
    <lineage>
        <taxon>Bacteria</taxon>
        <taxon>Pseudomonadati</taxon>
        <taxon>Pseudomonadota</taxon>
        <taxon>Alphaproteobacteria</taxon>
        <taxon>Caulobacterales</taxon>
        <taxon>Caulobacteraceae</taxon>
        <taxon>Caulobacter</taxon>
    </lineage>
</organism>
<feature type="transmembrane region" description="Helical" evidence="1">
    <location>
        <begin position="201"/>
        <end position="220"/>
    </location>
</feature>
<dbReference type="GeneID" id="7331408"/>
<dbReference type="InterPro" id="IPR005625">
    <property type="entry name" value="PepSY-ass_TM"/>
</dbReference>
<evidence type="ECO:0000256" key="1">
    <source>
        <dbReference type="SAM" id="Phobius"/>
    </source>
</evidence>
<proteinExistence type="predicted"/>
<keyword evidence="1" id="KW-1133">Transmembrane helix</keyword>
<dbReference type="PATRIC" id="fig|565050.3.peg.1824"/>
<dbReference type="OrthoDB" id="7626573at2"/>
<name>A0A0H3C8Z2_CAUVN</name>
<dbReference type="RefSeq" id="WP_010919650.1">
    <property type="nucleotide sequence ID" value="NC_011916.1"/>
</dbReference>
<dbReference type="SMR" id="A0A0H3C8Z2"/>
<reference evidence="3 4" key="1">
    <citation type="journal article" date="2010" name="J. Bacteriol.">
        <title>The genetic basis of laboratory adaptation in Caulobacter crescentus.</title>
        <authorList>
            <person name="Marks M.E."/>
            <person name="Castro-Rojas C.M."/>
            <person name="Teiling C."/>
            <person name="Du L."/>
            <person name="Kapatral V."/>
            <person name="Walunas T.L."/>
            <person name="Crosson S."/>
        </authorList>
    </citation>
    <scope>NUCLEOTIDE SEQUENCE [LARGE SCALE GENOMIC DNA]</scope>
    <source>
        <strain evidence="4">NA1000 / CB15N</strain>
    </source>
</reference>
<dbReference type="Pfam" id="PF03929">
    <property type="entry name" value="PepSY_TM"/>
    <property type="match status" value="1"/>
</dbReference>
<dbReference type="PANTHER" id="PTHR34219">
    <property type="entry name" value="IRON-REGULATED INNER MEMBRANE PROTEIN-RELATED"/>
    <property type="match status" value="1"/>
</dbReference>
<dbReference type="InterPro" id="IPR025711">
    <property type="entry name" value="PepSY"/>
</dbReference>
<dbReference type="EMBL" id="CP001340">
    <property type="protein sequence ID" value="ACL95325.1"/>
    <property type="molecule type" value="Genomic_DNA"/>
</dbReference>
<dbReference type="RefSeq" id="YP_002517233.1">
    <property type="nucleotide sequence ID" value="NC_011916.1"/>
</dbReference>
<dbReference type="Pfam" id="PF03413">
    <property type="entry name" value="PepSY"/>
    <property type="match status" value="1"/>
</dbReference>